<name>A0A915LAV2_ROMCU</name>
<dbReference type="GO" id="GO:0005737">
    <property type="term" value="C:cytoplasm"/>
    <property type="evidence" value="ECO:0007669"/>
    <property type="project" value="TreeGrafter"/>
</dbReference>
<proteinExistence type="predicted"/>
<feature type="region of interest" description="Disordered" evidence="1">
    <location>
        <begin position="57"/>
        <end position="83"/>
    </location>
</feature>
<feature type="compositionally biased region" description="Basic and acidic residues" evidence="1">
    <location>
        <begin position="64"/>
        <end position="74"/>
    </location>
</feature>
<evidence type="ECO:0000313" key="2">
    <source>
        <dbReference type="Proteomes" id="UP000887565"/>
    </source>
</evidence>
<accession>A0A915LAV2</accession>
<dbReference type="PANTHER" id="PTHR15698:SF4">
    <property type="entry name" value="PHYTANOYL-COA HYDROXYLASE-INTERACTING PROTEIN-LIKE C-TERMINAL DOMAIN-CONTAINING PROTEIN"/>
    <property type="match status" value="1"/>
</dbReference>
<dbReference type="InterPro" id="IPR042868">
    <property type="entry name" value="PHYHIP/PHYHIPL"/>
</dbReference>
<evidence type="ECO:0000256" key="1">
    <source>
        <dbReference type="SAM" id="MobiDB-lite"/>
    </source>
</evidence>
<sequence>YFINNNVWVEVYFTGDVPLWWGEFDITVSLGQSKPNGIPNNKFCKICNLYPLEAPPKQPLSASESDKKRRHPDESDSTADESNALKRLKADWPEISLPINIDSTKGNDKHSTFQLSMAICRKLMSSADESPNSNSYDEYLPQVVDVICFLVDSINENISAERNVVEEKIP</sequence>
<dbReference type="Proteomes" id="UP000887565">
    <property type="component" value="Unplaced"/>
</dbReference>
<organism evidence="2 3">
    <name type="scientific">Romanomermis culicivorax</name>
    <name type="common">Nematode worm</name>
    <dbReference type="NCBI Taxonomy" id="13658"/>
    <lineage>
        <taxon>Eukaryota</taxon>
        <taxon>Metazoa</taxon>
        <taxon>Ecdysozoa</taxon>
        <taxon>Nematoda</taxon>
        <taxon>Enoplea</taxon>
        <taxon>Dorylaimia</taxon>
        <taxon>Mermithida</taxon>
        <taxon>Mermithoidea</taxon>
        <taxon>Mermithidae</taxon>
        <taxon>Romanomermis</taxon>
    </lineage>
</organism>
<protein>
    <submittedName>
        <fullName evidence="3">Uncharacterized protein</fullName>
    </submittedName>
</protein>
<reference evidence="3" key="1">
    <citation type="submission" date="2022-11" db="UniProtKB">
        <authorList>
            <consortium name="WormBaseParasite"/>
        </authorList>
    </citation>
    <scope>IDENTIFICATION</scope>
</reference>
<dbReference type="AlphaFoldDB" id="A0A915LAV2"/>
<evidence type="ECO:0000313" key="3">
    <source>
        <dbReference type="WBParaSite" id="nRc.2.0.1.t47493-RA"/>
    </source>
</evidence>
<dbReference type="WBParaSite" id="nRc.2.0.1.t47493-RA">
    <property type="protein sequence ID" value="nRc.2.0.1.t47493-RA"/>
    <property type="gene ID" value="nRc.2.0.1.g47493"/>
</dbReference>
<dbReference type="PANTHER" id="PTHR15698">
    <property type="entry name" value="PROTEIN CBG15099"/>
    <property type="match status" value="1"/>
</dbReference>
<keyword evidence="2" id="KW-1185">Reference proteome</keyword>